<evidence type="ECO:0000256" key="3">
    <source>
        <dbReference type="ARBA" id="ARBA00006914"/>
    </source>
</evidence>
<comment type="subcellular location">
    <subcellularLocation>
        <location evidence="2">Cytoplasm</location>
    </subcellularLocation>
    <subcellularLocation>
        <location evidence="1">Nucleus</location>
    </subcellularLocation>
</comment>
<evidence type="ECO:0000256" key="6">
    <source>
        <dbReference type="ARBA" id="ARBA00022840"/>
    </source>
</evidence>
<evidence type="ECO:0000313" key="11">
    <source>
        <dbReference type="Proteomes" id="UP000272942"/>
    </source>
</evidence>
<dbReference type="InterPro" id="IPR027417">
    <property type="entry name" value="P-loop_NTPase"/>
</dbReference>
<name>A0A183BD46_9TREM</name>
<keyword evidence="8" id="KW-0539">Nucleus</keyword>
<keyword evidence="4" id="KW-0963">Cytoplasm</keyword>
<organism evidence="12">
    <name type="scientific">Echinostoma caproni</name>
    <dbReference type="NCBI Taxonomy" id="27848"/>
    <lineage>
        <taxon>Eukaryota</taxon>
        <taxon>Metazoa</taxon>
        <taxon>Spiralia</taxon>
        <taxon>Lophotrochozoa</taxon>
        <taxon>Platyhelminthes</taxon>
        <taxon>Trematoda</taxon>
        <taxon>Digenea</taxon>
        <taxon>Plagiorchiida</taxon>
        <taxon>Echinostomata</taxon>
        <taxon>Echinostomatoidea</taxon>
        <taxon>Echinostomatidae</taxon>
        <taxon>Echinostoma</taxon>
    </lineage>
</organism>
<keyword evidence="7" id="KW-0647">Proteasome</keyword>
<dbReference type="AlphaFoldDB" id="A0A183BD46"/>
<dbReference type="Pfam" id="PF16450">
    <property type="entry name" value="Prot_ATP_ID_OB_C"/>
    <property type="match status" value="1"/>
</dbReference>
<gene>
    <name evidence="10" type="ORF">ECPE_LOCUS17131</name>
</gene>
<dbReference type="EMBL" id="UZAN01067642">
    <property type="protein sequence ID" value="VDP94416.1"/>
    <property type="molecule type" value="Genomic_DNA"/>
</dbReference>
<dbReference type="GO" id="GO:0005634">
    <property type="term" value="C:nucleus"/>
    <property type="evidence" value="ECO:0007669"/>
    <property type="project" value="UniProtKB-SubCell"/>
</dbReference>
<dbReference type="GO" id="GO:0016887">
    <property type="term" value="F:ATP hydrolysis activity"/>
    <property type="evidence" value="ECO:0007669"/>
    <property type="project" value="InterPro"/>
</dbReference>
<dbReference type="GO" id="GO:0005524">
    <property type="term" value="F:ATP binding"/>
    <property type="evidence" value="ECO:0007669"/>
    <property type="project" value="UniProtKB-KW"/>
</dbReference>
<evidence type="ECO:0000256" key="4">
    <source>
        <dbReference type="ARBA" id="ARBA00022490"/>
    </source>
</evidence>
<dbReference type="InterPro" id="IPR012340">
    <property type="entry name" value="NA-bd_OB-fold"/>
</dbReference>
<dbReference type="Proteomes" id="UP000272942">
    <property type="component" value="Unassembled WGS sequence"/>
</dbReference>
<dbReference type="InterPro" id="IPR032501">
    <property type="entry name" value="Prot_ATP_ID_OB_2nd"/>
</dbReference>
<dbReference type="InterPro" id="IPR003959">
    <property type="entry name" value="ATPase_AAA_core"/>
</dbReference>
<evidence type="ECO:0000313" key="10">
    <source>
        <dbReference type="EMBL" id="VDP94416.1"/>
    </source>
</evidence>
<dbReference type="GO" id="GO:0000502">
    <property type="term" value="C:proteasome complex"/>
    <property type="evidence" value="ECO:0007669"/>
    <property type="project" value="UniProtKB-KW"/>
</dbReference>
<dbReference type="WBParaSite" id="ECPE_0001717501-mRNA-1">
    <property type="protein sequence ID" value="ECPE_0001717501-mRNA-1"/>
    <property type="gene ID" value="ECPE_0001717501"/>
</dbReference>
<evidence type="ECO:0000256" key="5">
    <source>
        <dbReference type="ARBA" id="ARBA00022741"/>
    </source>
</evidence>
<evidence type="ECO:0000256" key="1">
    <source>
        <dbReference type="ARBA" id="ARBA00004123"/>
    </source>
</evidence>
<dbReference type="Gene3D" id="2.40.50.140">
    <property type="entry name" value="Nucleic acid-binding proteins"/>
    <property type="match status" value="1"/>
</dbReference>
<evidence type="ECO:0000256" key="7">
    <source>
        <dbReference type="ARBA" id="ARBA00022942"/>
    </source>
</evidence>
<dbReference type="Pfam" id="PF00004">
    <property type="entry name" value="AAA"/>
    <property type="match status" value="1"/>
</dbReference>
<evidence type="ECO:0000256" key="2">
    <source>
        <dbReference type="ARBA" id="ARBA00004496"/>
    </source>
</evidence>
<accession>A0A183BD46</accession>
<dbReference type="SUPFAM" id="SSF52540">
    <property type="entry name" value="P-loop containing nucleoside triphosphate hydrolases"/>
    <property type="match status" value="1"/>
</dbReference>
<dbReference type="PANTHER" id="PTHR23073">
    <property type="entry name" value="26S PROTEASOME REGULATORY SUBUNIT"/>
    <property type="match status" value="1"/>
</dbReference>
<dbReference type="SMART" id="SM00382">
    <property type="entry name" value="AAA"/>
    <property type="match status" value="1"/>
</dbReference>
<sequence>MEELGLAPQQPKEVETVDNAAINFGYVDPLHLSEDDLYVKLKSLKKQIEFIQIQENYIKDEQKNLKKEYRHAQEEVKRIKSVPLVIGQFLEAVDQNTGILGSTTGSNYYVRILSTIDRELLKAGASVALHKHSNALVDVLPPEADSSIAMLQADEKPDVAYSDIGGMDTQKQEMREAVELPLTHFELYKQIGIDPPRGVLMFGPPGCGKTMLAKAVAHHTTAAFIRVVGSEFVQKYLGEGPRMVRDVFRLAKENAPAIIFIDEIDAIATKRFDAQTGGMFFI</sequence>
<dbReference type="FunFam" id="3.40.50.300:FF:000033">
    <property type="entry name" value="26S protease regulatory subunit 6B"/>
    <property type="match status" value="1"/>
</dbReference>
<dbReference type="GO" id="GO:0005737">
    <property type="term" value="C:cytoplasm"/>
    <property type="evidence" value="ECO:0007669"/>
    <property type="project" value="UniProtKB-SubCell"/>
</dbReference>
<evidence type="ECO:0000313" key="12">
    <source>
        <dbReference type="WBParaSite" id="ECPE_0001717501-mRNA-1"/>
    </source>
</evidence>
<proteinExistence type="inferred from homology"/>
<feature type="domain" description="AAA+ ATPase" evidence="9">
    <location>
        <begin position="195"/>
        <end position="280"/>
    </location>
</feature>
<protein>
    <submittedName>
        <fullName evidence="12">AAA domain-containing protein</fullName>
    </submittedName>
</protein>
<dbReference type="InterPro" id="IPR050221">
    <property type="entry name" value="26S_Proteasome_ATPase"/>
</dbReference>
<keyword evidence="11" id="KW-1185">Reference proteome</keyword>
<evidence type="ECO:0000259" key="9">
    <source>
        <dbReference type="SMART" id="SM00382"/>
    </source>
</evidence>
<dbReference type="InterPro" id="IPR003593">
    <property type="entry name" value="AAA+_ATPase"/>
</dbReference>
<keyword evidence="6" id="KW-0067">ATP-binding</keyword>
<dbReference type="Gene3D" id="3.40.50.300">
    <property type="entry name" value="P-loop containing nucleotide triphosphate hydrolases"/>
    <property type="match status" value="1"/>
</dbReference>
<dbReference type="FunFam" id="2.40.50.140:FF:000046">
    <property type="entry name" value="26S protease regulatory subunit 6B"/>
    <property type="match status" value="1"/>
</dbReference>
<keyword evidence="5" id="KW-0547">Nucleotide-binding</keyword>
<evidence type="ECO:0000256" key="8">
    <source>
        <dbReference type="ARBA" id="ARBA00023242"/>
    </source>
</evidence>
<dbReference type="OrthoDB" id="10255768at2759"/>
<reference evidence="12" key="1">
    <citation type="submission" date="2016-06" db="UniProtKB">
        <authorList>
            <consortium name="WormBaseParasite"/>
        </authorList>
    </citation>
    <scope>IDENTIFICATION</scope>
</reference>
<reference evidence="10 11" key="2">
    <citation type="submission" date="2018-11" db="EMBL/GenBank/DDBJ databases">
        <authorList>
            <consortium name="Pathogen Informatics"/>
        </authorList>
    </citation>
    <scope>NUCLEOTIDE SEQUENCE [LARGE SCALE GENOMIC DNA]</scope>
    <source>
        <strain evidence="10 11">Egypt</strain>
    </source>
</reference>
<comment type="similarity">
    <text evidence="3">Belongs to the AAA ATPase family.</text>
</comment>